<dbReference type="AlphaFoldDB" id="A0A450WRW7"/>
<organism evidence="1">
    <name type="scientific">Candidatus Kentrum sp. LFY</name>
    <dbReference type="NCBI Taxonomy" id="2126342"/>
    <lineage>
        <taxon>Bacteria</taxon>
        <taxon>Pseudomonadati</taxon>
        <taxon>Pseudomonadota</taxon>
        <taxon>Gammaproteobacteria</taxon>
        <taxon>Candidatus Kentrum</taxon>
    </lineage>
</organism>
<name>A0A450WRW7_9GAMM</name>
<accession>A0A450WRW7</accession>
<dbReference type="EMBL" id="CAADFN010000062">
    <property type="protein sequence ID" value="VFK19734.1"/>
    <property type="molecule type" value="Genomic_DNA"/>
</dbReference>
<protein>
    <submittedName>
        <fullName evidence="1">Uncharacterized protein</fullName>
    </submittedName>
</protein>
<sequence length="90" mass="10454">MGLCRIRLEKLCREEYIFSAPSQHLFRKRDFGSTGFLLDDDFQILQNRYCGLLSDITIRSCRAHRRQPDSRNRRSQCPFTSCLLGLAPTG</sequence>
<proteinExistence type="predicted"/>
<gene>
    <name evidence="1" type="ORF">BECKLFY1418C_GA0070996_106210</name>
</gene>
<evidence type="ECO:0000313" key="1">
    <source>
        <dbReference type="EMBL" id="VFK19734.1"/>
    </source>
</evidence>
<reference evidence="1" key="1">
    <citation type="submission" date="2019-02" db="EMBL/GenBank/DDBJ databases">
        <authorList>
            <person name="Gruber-Vodicka R. H."/>
            <person name="Seah K. B. B."/>
        </authorList>
    </citation>
    <scope>NUCLEOTIDE SEQUENCE</scope>
    <source>
        <strain evidence="1">BECK_BY7</strain>
    </source>
</reference>